<dbReference type="UniPathway" id="UPA00219"/>
<dbReference type="AlphaFoldDB" id="D9QVM7"/>
<dbReference type="PANTHER" id="PTHR21015:SF22">
    <property type="entry name" value="GLYCOSYLTRANSFERASE"/>
    <property type="match status" value="1"/>
</dbReference>
<comment type="function">
    <text evidence="10">Cell wall formation. Catalyzes the transfer of a GlcNAc subunit on undecaprenyl-pyrophosphoryl-MurNAc-pentapeptide (lipid intermediate I) to form undecaprenyl-pyrophosphoryl-MurNAc-(pentapeptide)GlcNAc (lipid intermediate II).</text>
</comment>
<accession>D9QVM7</accession>
<dbReference type="NCBIfam" id="TIGR01133">
    <property type="entry name" value="murG"/>
    <property type="match status" value="1"/>
</dbReference>
<dbReference type="GO" id="GO:0051301">
    <property type="term" value="P:cell division"/>
    <property type="evidence" value="ECO:0007669"/>
    <property type="project" value="UniProtKB-KW"/>
</dbReference>
<name>D9QVM7_ACEAZ</name>
<evidence type="ECO:0000256" key="3">
    <source>
        <dbReference type="ARBA" id="ARBA00022676"/>
    </source>
</evidence>
<dbReference type="HOGENOM" id="CLU_037404_0_1_9"/>
<dbReference type="EMBL" id="CP002105">
    <property type="protein sequence ID" value="ADL12286.1"/>
    <property type="molecule type" value="Genomic_DNA"/>
</dbReference>
<dbReference type="GO" id="GO:0005975">
    <property type="term" value="P:carbohydrate metabolic process"/>
    <property type="evidence" value="ECO:0007669"/>
    <property type="project" value="InterPro"/>
</dbReference>
<comment type="catalytic activity">
    <reaction evidence="10">
        <text>di-trans,octa-cis-undecaprenyl diphospho-N-acetyl-alpha-D-muramoyl-L-alanyl-D-glutamyl-meso-2,6-diaminopimeloyl-D-alanyl-D-alanine + UDP-N-acetyl-alpha-D-glucosamine = di-trans,octa-cis-undecaprenyl diphospho-[N-acetyl-alpha-D-glucosaminyl-(1-&gt;4)]-N-acetyl-alpha-D-muramoyl-L-alanyl-D-glutamyl-meso-2,6-diaminopimeloyl-D-alanyl-D-alanine + UDP + H(+)</text>
        <dbReference type="Rhea" id="RHEA:31227"/>
        <dbReference type="ChEBI" id="CHEBI:15378"/>
        <dbReference type="ChEBI" id="CHEBI:57705"/>
        <dbReference type="ChEBI" id="CHEBI:58223"/>
        <dbReference type="ChEBI" id="CHEBI:61387"/>
        <dbReference type="ChEBI" id="CHEBI:61388"/>
        <dbReference type="EC" id="2.4.1.227"/>
    </reaction>
</comment>
<dbReference type="GO" id="GO:0009252">
    <property type="term" value="P:peptidoglycan biosynthetic process"/>
    <property type="evidence" value="ECO:0007669"/>
    <property type="project" value="UniProtKB-UniRule"/>
</dbReference>
<dbReference type="GO" id="GO:0071555">
    <property type="term" value="P:cell wall organization"/>
    <property type="evidence" value="ECO:0007669"/>
    <property type="project" value="UniProtKB-KW"/>
</dbReference>
<protein>
    <recommendedName>
        <fullName evidence="10">UDP-N-acetylglucosamine--N-acetylmuramyl-(pentapeptide) pyrophosphoryl-undecaprenol N-acetylglucosamine transferase</fullName>
        <ecNumber evidence="10">2.4.1.227</ecNumber>
    </recommendedName>
    <alternativeName>
        <fullName evidence="10">Undecaprenyl-PP-MurNAc-pentapeptide-UDPGlcNAc GlcNAc transferase</fullName>
    </alternativeName>
</protein>
<comment type="subcellular location">
    <subcellularLocation>
        <location evidence="10">Cell membrane</location>
        <topology evidence="10">Peripheral membrane protein</topology>
        <orientation evidence="10">Cytoplasmic side</orientation>
    </subcellularLocation>
</comment>
<evidence type="ECO:0000256" key="4">
    <source>
        <dbReference type="ARBA" id="ARBA00022679"/>
    </source>
</evidence>
<evidence type="ECO:0000256" key="7">
    <source>
        <dbReference type="ARBA" id="ARBA00023136"/>
    </source>
</evidence>
<dbReference type="CAZy" id="GT28">
    <property type="family name" value="Glycosyltransferase Family 28"/>
</dbReference>
<feature type="binding site" evidence="10">
    <location>
        <begin position="10"/>
        <end position="12"/>
    </location>
    <ligand>
        <name>UDP-N-acetyl-alpha-D-glucosamine</name>
        <dbReference type="ChEBI" id="CHEBI:57705"/>
    </ligand>
</feature>
<feature type="domain" description="Glycosyltransferase family 28 N-terminal" evidence="11">
    <location>
        <begin position="4"/>
        <end position="142"/>
    </location>
</feature>
<evidence type="ECO:0000256" key="6">
    <source>
        <dbReference type="ARBA" id="ARBA00022984"/>
    </source>
</evidence>
<dbReference type="GO" id="GO:0005886">
    <property type="term" value="C:plasma membrane"/>
    <property type="evidence" value="ECO:0007669"/>
    <property type="project" value="UniProtKB-SubCell"/>
</dbReference>
<dbReference type="HAMAP" id="MF_00033">
    <property type="entry name" value="MurG"/>
    <property type="match status" value="1"/>
</dbReference>
<dbReference type="KEGG" id="aar:Acear_0746"/>
<evidence type="ECO:0000256" key="9">
    <source>
        <dbReference type="ARBA" id="ARBA00023316"/>
    </source>
</evidence>
<dbReference type="eggNOG" id="COG0707">
    <property type="taxonomic scope" value="Bacteria"/>
</dbReference>
<evidence type="ECO:0000256" key="5">
    <source>
        <dbReference type="ARBA" id="ARBA00022960"/>
    </source>
</evidence>
<keyword evidence="9 10" id="KW-0961">Cell wall biogenesis/degradation</keyword>
<evidence type="ECO:0000256" key="1">
    <source>
        <dbReference type="ARBA" id="ARBA00022475"/>
    </source>
</evidence>
<feature type="binding site" evidence="10">
    <location>
        <position position="196"/>
    </location>
    <ligand>
        <name>UDP-N-acetyl-alpha-D-glucosamine</name>
        <dbReference type="ChEBI" id="CHEBI:57705"/>
    </ligand>
</feature>
<evidence type="ECO:0000256" key="8">
    <source>
        <dbReference type="ARBA" id="ARBA00023306"/>
    </source>
</evidence>
<dbReference type="Pfam" id="PF03033">
    <property type="entry name" value="Glyco_transf_28"/>
    <property type="match status" value="1"/>
</dbReference>
<feature type="binding site" evidence="10">
    <location>
        <position position="301"/>
    </location>
    <ligand>
        <name>UDP-N-acetyl-alpha-D-glucosamine</name>
        <dbReference type="ChEBI" id="CHEBI:57705"/>
    </ligand>
</feature>
<keyword evidence="7 10" id="KW-0472">Membrane</keyword>
<keyword evidence="1 10" id="KW-1003">Cell membrane</keyword>
<proteinExistence type="inferred from homology"/>
<keyword evidence="8 10" id="KW-0131">Cell cycle</keyword>
<keyword evidence="3 10" id="KW-0328">Glycosyltransferase</keyword>
<gene>
    <name evidence="10" type="primary">murG</name>
    <name evidence="13" type="ordered locus">Acear_0746</name>
</gene>
<evidence type="ECO:0000313" key="14">
    <source>
        <dbReference type="Proteomes" id="UP000001661"/>
    </source>
</evidence>
<dbReference type="SUPFAM" id="SSF53756">
    <property type="entry name" value="UDP-Glycosyltransferase/glycogen phosphorylase"/>
    <property type="match status" value="1"/>
</dbReference>
<keyword evidence="5 10" id="KW-0133">Cell shape</keyword>
<reference evidence="13 14" key="1">
    <citation type="journal article" date="2010" name="Stand. Genomic Sci.">
        <title>Complete genome sequence of Acetohalobium arabaticum type strain (Z-7288).</title>
        <authorList>
            <person name="Sikorski J."/>
            <person name="Lapidus A."/>
            <person name="Chertkov O."/>
            <person name="Lucas S."/>
            <person name="Copeland A."/>
            <person name="Glavina Del Rio T."/>
            <person name="Nolan M."/>
            <person name="Tice H."/>
            <person name="Cheng J.F."/>
            <person name="Han C."/>
            <person name="Brambilla E."/>
            <person name="Pitluck S."/>
            <person name="Liolios K."/>
            <person name="Ivanova N."/>
            <person name="Mavromatis K."/>
            <person name="Mikhailova N."/>
            <person name="Pati A."/>
            <person name="Bruce D."/>
            <person name="Detter C."/>
            <person name="Tapia R."/>
            <person name="Goodwin L."/>
            <person name="Chen A."/>
            <person name="Palaniappan K."/>
            <person name="Land M."/>
            <person name="Hauser L."/>
            <person name="Chang Y.J."/>
            <person name="Jeffries C.D."/>
            <person name="Rohde M."/>
            <person name="Goker M."/>
            <person name="Spring S."/>
            <person name="Woyke T."/>
            <person name="Bristow J."/>
            <person name="Eisen J.A."/>
            <person name="Markowitz V."/>
            <person name="Hugenholtz P."/>
            <person name="Kyrpides N.C."/>
            <person name="Klenk H.P."/>
        </authorList>
    </citation>
    <scope>NUCLEOTIDE SEQUENCE [LARGE SCALE GENOMIC DNA]</scope>
    <source>
        <strain evidence="14">ATCC 49924 / DSM 5501 / Z-7288</strain>
    </source>
</reference>
<feature type="binding site" evidence="10">
    <location>
        <position position="166"/>
    </location>
    <ligand>
        <name>UDP-N-acetyl-alpha-D-glucosamine</name>
        <dbReference type="ChEBI" id="CHEBI:57705"/>
    </ligand>
</feature>
<keyword evidence="2 10" id="KW-0132">Cell division</keyword>
<keyword evidence="14" id="KW-1185">Reference proteome</keyword>
<dbReference type="RefSeq" id="WP_013277732.1">
    <property type="nucleotide sequence ID" value="NC_014378.1"/>
</dbReference>
<dbReference type="OrthoDB" id="9808936at2"/>
<dbReference type="EC" id="2.4.1.227" evidence="10"/>
<dbReference type="InterPro" id="IPR004276">
    <property type="entry name" value="GlycoTrans_28_N"/>
</dbReference>
<dbReference type="InterPro" id="IPR006009">
    <property type="entry name" value="GlcNAc_MurG"/>
</dbReference>
<evidence type="ECO:0000256" key="10">
    <source>
        <dbReference type="HAMAP-Rule" id="MF_00033"/>
    </source>
</evidence>
<evidence type="ECO:0000313" key="13">
    <source>
        <dbReference type="EMBL" id="ADL12286.1"/>
    </source>
</evidence>
<dbReference type="PANTHER" id="PTHR21015">
    <property type="entry name" value="UDP-N-ACETYLGLUCOSAMINE--N-ACETYLMURAMYL-(PENTAPEPTIDE) PYROPHOSPHORYL-UNDECAPRENOL N-ACETYLGLUCOSAMINE TRANSFERASE 1"/>
    <property type="match status" value="1"/>
</dbReference>
<dbReference type="GO" id="GO:0050511">
    <property type="term" value="F:undecaprenyldiphospho-muramoylpentapeptide beta-N-acetylglucosaminyltransferase activity"/>
    <property type="evidence" value="ECO:0007669"/>
    <property type="project" value="UniProtKB-UniRule"/>
</dbReference>
<keyword evidence="6 10" id="KW-0573">Peptidoglycan synthesis</keyword>
<evidence type="ECO:0000256" key="2">
    <source>
        <dbReference type="ARBA" id="ARBA00022618"/>
    </source>
</evidence>
<dbReference type="Pfam" id="PF04101">
    <property type="entry name" value="Glyco_tran_28_C"/>
    <property type="match status" value="1"/>
</dbReference>
<feature type="binding site" evidence="10">
    <location>
        <position position="124"/>
    </location>
    <ligand>
        <name>UDP-N-acetyl-alpha-D-glucosamine</name>
        <dbReference type="ChEBI" id="CHEBI:57705"/>
    </ligand>
</feature>
<evidence type="ECO:0000259" key="11">
    <source>
        <dbReference type="Pfam" id="PF03033"/>
    </source>
</evidence>
<keyword evidence="4 10" id="KW-0808">Transferase</keyword>
<comment type="similarity">
    <text evidence="10">Belongs to the glycosyltransferase 28 family. MurG subfamily.</text>
</comment>
<dbReference type="InterPro" id="IPR007235">
    <property type="entry name" value="Glyco_trans_28_C"/>
</dbReference>
<dbReference type="GO" id="GO:0051991">
    <property type="term" value="F:UDP-N-acetyl-D-glucosamine:N-acetylmuramoyl-L-alanyl-D-glutamyl-meso-2,6-diaminopimelyl-D-alanyl-D-alanine-diphosphoundecaprenol 4-beta-N-acetylglucosaminlytransferase activity"/>
    <property type="evidence" value="ECO:0007669"/>
    <property type="project" value="RHEA"/>
</dbReference>
<dbReference type="CDD" id="cd03785">
    <property type="entry name" value="GT28_MurG"/>
    <property type="match status" value="1"/>
</dbReference>
<dbReference type="Gene3D" id="3.40.50.2000">
    <property type="entry name" value="Glycogen Phosphorylase B"/>
    <property type="match status" value="2"/>
</dbReference>
<dbReference type="Proteomes" id="UP000001661">
    <property type="component" value="Chromosome"/>
</dbReference>
<organism evidence="13 14">
    <name type="scientific">Acetohalobium arabaticum (strain ATCC 49924 / DSM 5501 / Z-7288)</name>
    <dbReference type="NCBI Taxonomy" id="574087"/>
    <lineage>
        <taxon>Bacteria</taxon>
        <taxon>Bacillati</taxon>
        <taxon>Bacillota</taxon>
        <taxon>Clostridia</taxon>
        <taxon>Halanaerobiales</taxon>
        <taxon>Halobacteroidaceae</taxon>
        <taxon>Acetohalobium</taxon>
    </lineage>
</organism>
<comment type="caution">
    <text evidence="10">Lacks conserved residue(s) required for the propagation of feature annotation.</text>
</comment>
<feature type="domain" description="Glycosyl transferase family 28 C-terminal" evidence="12">
    <location>
        <begin position="190"/>
        <end position="355"/>
    </location>
</feature>
<sequence>MKAIITGGGTGGHIYPGLAIARNIEAEYENPEILFVGNAEGLEAEIVPQAGYELKTVPCQGLPRELSIKILESLILTGLGVWKAREIITSFQPDIVIGTGGYVSGPVVLAAALMGKKTIIQEQNAYPGLTNRLLAYLVDKVMLSHQDAEDYFTSRADFIWTGNPIRPEIMTARKEASCNKLGLDSKRKIILSFGGSRGARSINQAMEEVYRLAQRNSQLQILHITGKNEFDRVQEVAAKLGITELDTGNIIIKPYLYDMAAGLAAADLVISRAGATGLAEITARGIPAILIPYPHAAENHQVHNARALEKEGAAKVILDQNLTGKRLVEEVKNLIFTDKKLERMARASKRLGKPQAGANILQLVKELV</sequence>
<dbReference type="GO" id="GO:0008360">
    <property type="term" value="P:regulation of cell shape"/>
    <property type="evidence" value="ECO:0007669"/>
    <property type="project" value="UniProtKB-KW"/>
</dbReference>
<dbReference type="STRING" id="574087.Acear_0746"/>
<evidence type="ECO:0000259" key="12">
    <source>
        <dbReference type="Pfam" id="PF04101"/>
    </source>
</evidence>
<comment type="pathway">
    <text evidence="10">Cell wall biogenesis; peptidoglycan biosynthesis.</text>
</comment>